<evidence type="ECO:0000259" key="5">
    <source>
        <dbReference type="PROSITE" id="PS50893"/>
    </source>
</evidence>
<dbReference type="PANTHER" id="PTHR42711">
    <property type="entry name" value="ABC TRANSPORTER ATP-BINDING PROTEIN"/>
    <property type="match status" value="1"/>
</dbReference>
<feature type="domain" description="ABC transporter" evidence="5">
    <location>
        <begin position="6"/>
        <end position="235"/>
    </location>
</feature>
<dbReference type="PROSITE" id="PS50893">
    <property type="entry name" value="ABC_TRANSPORTER_2"/>
    <property type="match status" value="1"/>
</dbReference>
<dbReference type="InterPro" id="IPR027417">
    <property type="entry name" value="P-loop_NTPase"/>
</dbReference>
<accession>A0A8J6NP50</accession>
<proteinExistence type="inferred from homology"/>
<dbReference type="InterPro" id="IPR003439">
    <property type="entry name" value="ABC_transporter-like_ATP-bd"/>
</dbReference>
<protein>
    <submittedName>
        <fullName evidence="6">ABC transporter ATP-binding protein</fullName>
    </submittedName>
</protein>
<dbReference type="Proteomes" id="UP000614469">
    <property type="component" value="Unassembled WGS sequence"/>
</dbReference>
<comment type="similarity">
    <text evidence="1">Belongs to the ABC transporter superfamily.</text>
</comment>
<dbReference type="GO" id="GO:0016887">
    <property type="term" value="F:ATP hydrolysis activity"/>
    <property type="evidence" value="ECO:0007669"/>
    <property type="project" value="InterPro"/>
</dbReference>
<dbReference type="Pfam" id="PF00005">
    <property type="entry name" value="ABC_tran"/>
    <property type="match status" value="1"/>
</dbReference>
<reference evidence="6 7" key="1">
    <citation type="submission" date="2020-08" db="EMBL/GenBank/DDBJ databases">
        <title>Bridging the membrane lipid divide: bacteria of the FCB group superphylum have the potential to synthesize archaeal ether lipids.</title>
        <authorList>
            <person name="Villanueva L."/>
            <person name="Von Meijenfeldt F.A.B."/>
            <person name="Westbye A.B."/>
            <person name="Yadav S."/>
            <person name="Hopmans E.C."/>
            <person name="Dutilh B.E."/>
            <person name="Sinninghe Damste J.S."/>
        </authorList>
    </citation>
    <scope>NUCLEOTIDE SEQUENCE [LARGE SCALE GENOMIC DNA]</scope>
    <source>
        <strain evidence="6">NIOZ-UU36</strain>
    </source>
</reference>
<dbReference type="SMART" id="SM00382">
    <property type="entry name" value="AAA"/>
    <property type="match status" value="1"/>
</dbReference>
<sequence>MQDAIIQTQGLTRNFKKTCAVDALDLSIGKGELFGLVGPDGAGKTTTLRLLAGLLDLNGGEATVAGFNLRKEHESIKKEIGYMAQQFSLYAELTVLENLRFFAEIYDVPSEEIAERTENLLQFARLTEFKERRAAHLSGGMQKKLALACTLIHEPKILLLDEPTTGVDPISRREFWDILTNLHLNGTTIIVSTPYMDEADRCSRVGLIYEGKLVICDSPRKIKNELSGEMVEFLTDDWQKAKKIVGKLPGVLEAQTYGEALHLLVDNGEKRLAEITRALTKEGIKFRGARIAPVRMEEAFISLIQRLEE</sequence>
<comment type="caution">
    <text evidence="6">The sequence shown here is derived from an EMBL/GenBank/DDBJ whole genome shotgun (WGS) entry which is preliminary data.</text>
</comment>
<dbReference type="GO" id="GO:0005524">
    <property type="term" value="F:ATP binding"/>
    <property type="evidence" value="ECO:0007669"/>
    <property type="project" value="UniProtKB-KW"/>
</dbReference>
<gene>
    <name evidence="6" type="ORF">H8E29_15255</name>
</gene>
<evidence type="ECO:0000256" key="3">
    <source>
        <dbReference type="ARBA" id="ARBA00022741"/>
    </source>
</evidence>
<evidence type="ECO:0000313" key="6">
    <source>
        <dbReference type="EMBL" id="MBC8336618.1"/>
    </source>
</evidence>
<dbReference type="EMBL" id="JACNJN010000178">
    <property type="protein sequence ID" value="MBC8336618.1"/>
    <property type="molecule type" value="Genomic_DNA"/>
</dbReference>
<evidence type="ECO:0000256" key="1">
    <source>
        <dbReference type="ARBA" id="ARBA00005417"/>
    </source>
</evidence>
<dbReference type="AlphaFoldDB" id="A0A8J6NP50"/>
<evidence type="ECO:0000256" key="4">
    <source>
        <dbReference type="ARBA" id="ARBA00022840"/>
    </source>
</evidence>
<organism evidence="6 7">
    <name type="scientific">Candidatus Desulfolinea nitratireducens</name>
    <dbReference type="NCBI Taxonomy" id="2841698"/>
    <lineage>
        <taxon>Bacteria</taxon>
        <taxon>Bacillati</taxon>
        <taxon>Chloroflexota</taxon>
        <taxon>Anaerolineae</taxon>
        <taxon>Anaerolineales</taxon>
        <taxon>Anaerolineales incertae sedis</taxon>
        <taxon>Candidatus Desulfolinea</taxon>
    </lineage>
</organism>
<dbReference type="InterPro" id="IPR017871">
    <property type="entry name" value="ABC_transporter-like_CS"/>
</dbReference>
<dbReference type="Gene3D" id="3.40.50.300">
    <property type="entry name" value="P-loop containing nucleotide triphosphate hydrolases"/>
    <property type="match status" value="1"/>
</dbReference>
<dbReference type="InterPro" id="IPR003593">
    <property type="entry name" value="AAA+_ATPase"/>
</dbReference>
<dbReference type="SUPFAM" id="SSF52540">
    <property type="entry name" value="P-loop containing nucleoside triphosphate hydrolases"/>
    <property type="match status" value="1"/>
</dbReference>
<keyword evidence="3" id="KW-0547">Nucleotide-binding</keyword>
<keyword evidence="2" id="KW-0813">Transport</keyword>
<keyword evidence="4 6" id="KW-0067">ATP-binding</keyword>
<name>A0A8J6NP50_9CHLR</name>
<evidence type="ECO:0000313" key="7">
    <source>
        <dbReference type="Proteomes" id="UP000614469"/>
    </source>
</evidence>
<dbReference type="PANTHER" id="PTHR42711:SF5">
    <property type="entry name" value="ABC TRANSPORTER ATP-BINDING PROTEIN NATA"/>
    <property type="match status" value="1"/>
</dbReference>
<dbReference type="PROSITE" id="PS00211">
    <property type="entry name" value="ABC_TRANSPORTER_1"/>
    <property type="match status" value="1"/>
</dbReference>
<evidence type="ECO:0000256" key="2">
    <source>
        <dbReference type="ARBA" id="ARBA00022448"/>
    </source>
</evidence>
<dbReference type="InterPro" id="IPR050763">
    <property type="entry name" value="ABC_transporter_ATP-binding"/>
</dbReference>